<evidence type="ECO:0000256" key="1">
    <source>
        <dbReference type="ARBA" id="ARBA00004377"/>
    </source>
</evidence>
<gene>
    <name evidence="11" type="ORF">SAMN05216212_1793</name>
</gene>
<dbReference type="InterPro" id="IPR045584">
    <property type="entry name" value="Pilin-like"/>
</dbReference>
<dbReference type="SUPFAM" id="SSF54523">
    <property type="entry name" value="Pili subunits"/>
    <property type="match status" value="1"/>
</dbReference>
<dbReference type="Proteomes" id="UP000199305">
    <property type="component" value="Unassembled WGS sequence"/>
</dbReference>
<keyword evidence="12" id="KW-1185">Reference proteome</keyword>
<keyword evidence="4" id="KW-0488">Methylation</keyword>
<dbReference type="Pfam" id="PF07963">
    <property type="entry name" value="N_methyl"/>
    <property type="match status" value="1"/>
</dbReference>
<evidence type="ECO:0000256" key="3">
    <source>
        <dbReference type="ARBA" id="ARBA00022475"/>
    </source>
</evidence>
<dbReference type="NCBIfam" id="TIGR02532">
    <property type="entry name" value="IV_pilin_GFxxxE"/>
    <property type="match status" value="1"/>
</dbReference>
<dbReference type="InterPro" id="IPR012902">
    <property type="entry name" value="N_methyl_site"/>
</dbReference>
<proteinExistence type="predicted"/>
<keyword evidence="7 10" id="KW-1133">Transmembrane helix</keyword>
<keyword evidence="5" id="KW-0997">Cell inner membrane</keyword>
<keyword evidence="8 10" id="KW-0472">Membrane</keyword>
<dbReference type="Gene3D" id="3.55.40.10">
    <property type="entry name" value="minor pseudopilin epsh domain"/>
    <property type="match status" value="1"/>
</dbReference>
<reference evidence="12" key="1">
    <citation type="submission" date="2016-10" db="EMBL/GenBank/DDBJ databases">
        <authorList>
            <person name="Varghese N."/>
            <person name="Submissions S."/>
        </authorList>
    </citation>
    <scope>NUCLEOTIDE SEQUENCE [LARGE SCALE GENOMIC DNA]</scope>
    <source>
        <strain evidence="12">CGMCC 1.10658</strain>
    </source>
</reference>
<keyword evidence="6 10" id="KW-0812">Transmembrane</keyword>
<evidence type="ECO:0000256" key="7">
    <source>
        <dbReference type="ARBA" id="ARBA00022989"/>
    </source>
</evidence>
<dbReference type="GO" id="GO:0015628">
    <property type="term" value="P:protein secretion by the type II secretion system"/>
    <property type="evidence" value="ECO:0007669"/>
    <property type="project" value="InterPro"/>
</dbReference>
<dbReference type="GO" id="GO:0015627">
    <property type="term" value="C:type II protein secretion system complex"/>
    <property type="evidence" value="ECO:0007669"/>
    <property type="project" value="InterPro"/>
</dbReference>
<name>A0A1G8ZYC2_9GAMM</name>
<evidence type="ECO:0000256" key="8">
    <source>
        <dbReference type="ARBA" id="ARBA00023136"/>
    </source>
</evidence>
<evidence type="ECO:0000256" key="9">
    <source>
        <dbReference type="ARBA" id="ARBA00030775"/>
    </source>
</evidence>
<evidence type="ECO:0000313" key="11">
    <source>
        <dbReference type="EMBL" id="SDK20126.1"/>
    </source>
</evidence>
<dbReference type="OrthoDB" id="5730913at2"/>
<evidence type="ECO:0000313" key="12">
    <source>
        <dbReference type="Proteomes" id="UP000199305"/>
    </source>
</evidence>
<dbReference type="PROSITE" id="PS00409">
    <property type="entry name" value="PROKAR_NTER_METHYL"/>
    <property type="match status" value="1"/>
</dbReference>
<protein>
    <recommendedName>
        <fullName evidence="2">Type II secretion system protein H</fullName>
    </recommendedName>
    <alternativeName>
        <fullName evidence="9">General secretion pathway protein H</fullName>
    </alternativeName>
</protein>
<dbReference type="InterPro" id="IPR002416">
    <property type="entry name" value="T2SS_protein-GspH"/>
</dbReference>
<dbReference type="InterPro" id="IPR049875">
    <property type="entry name" value="TypeII_GspH"/>
</dbReference>
<feature type="transmembrane region" description="Helical" evidence="10">
    <location>
        <begin position="12"/>
        <end position="32"/>
    </location>
</feature>
<evidence type="ECO:0000256" key="2">
    <source>
        <dbReference type="ARBA" id="ARBA00021549"/>
    </source>
</evidence>
<dbReference type="RefSeq" id="WP_091512189.1">
    <property type="nucleotide sequence ID" value="NZ_FNFH01000003.1"/>
</dbReference>
<evidence type="ECO:0000256" key="4">
    <source>
        <dbReference type="ARBA" id="ARBA00022481"/>
    </source>
</evidence>
<organism evidence="11 12">
    <name type="scientific">Microbulbifer yueqingensis</name>
    <dbReference type="NCBI Taxonomy" id="658219"/>
    <lineage>
        <taxon>Bacteria</taxon>
        <taxon>Pseudomonadati</taxon>
        <taxon>Pseudomonadota</taxon>
        <taxon>Gammaproteobacteria</taxon>
        <taxon>Cellvibrionales</taxon>
        <taxon>Microbulbiferaceae</taxon>
        <taxon>Microbulbifer</taxon>
    </lineage>
</organism>
<evidence type="ECO:0000256" key="10">
    <source>
        <dbReference type="SAM" id="Phobius"/>
    </source>
</evidence>
<dbReference type="PRINTS" id="PR00885">
    <property type="entry name" value="BCTERIALGSPH"/>
</dbReference>
<evidence type="ECO:0000256" key="6">
    <source>
        <dbReference type="ARBA" id="ARBA00022692"/>
    </source>
</evidence>
<dbReference type="NCBIfam" id="TIGR01708">
    <property type="entry name" value="typeII_sec_gspH"/>
    <property type="match status" value="1"/>
</dbReference>
<dbReference type="EMBL" id="FNFH01000003">
    <property type="protein sequence ID" value="SDK20126.1"/>
    <property type="molecule type" value="Genomic_DNA"/>
</dbReference>
<accession>A0A1G8ZYC2</accession>
<dbReference type="AlphaFoldDB" id="A0A1G8ZYC2"/>
<sequence length="191" mass="20781">MRSRLSHSRGFTLIELLVVIVIIATLAGMAVLSLGGAGDRVWAGEVQRFAGLLRLVADRAVIDKAHYGVRVERHGYTVMRFDPETLRWQGLDSVGTGSAARRFAEHRLPDNIRLEVLEEPEMPGAGASAFSPGDGKEGQDEIPQFVALSSGEVLPVEMAMVLVEDGDSARAATISYSSLRGLELEWQSDEF</sequence>
<keyword evidence="3" id="KW-1003">Cell membrane</keyword>
<comment type="subcellular location">
    <subcellularLocation>
        <location evidence="1">Cell inner membrane</location>
        <topology evidence="1">Single-pass membrane protein</topology>
    </subcellularLocation>
</comment>
<dbReference type="GO" id="GO:0005886">
    <property type="term" value="C:plasma membrane"/>
    <property type="evidence" value="ECO:0007669"/>
    <property type="project" value="UniProtKB-SubCell"/>
</dbReference>
<dbReference type="STRING" id="658219.SAMN05216212_1793"/>
<evidence type="ECO:0000256" key="5">
    <source>
        <dbReference type="ARBA" id="ARBA00022519"/>
    </source>
</evidence>